<dbReference type="InterPro" id="IPR006626">
    <property type="entry name" value="PbH1"/>
</dbReference>
<organism evidence="4 5">
    <name type="scientific">Heterorhabditis bacteriophora</name>
    <name type="common">Entomopathogenic nematode worm</name>
    <dbReference type="NCBI Taxonomy" id="37862"/>
    <lineage>
        <taxon>Eukaryota</taxon>
        <taxon>Metazoa</taxon>
        <taxon>Ecdysozoa</taxon>
        <taxon>Nematoda</taxon>
        <taxon>Chromadorea</taxon>
        <taxon>Rhabditida</taxon>
        <taxon>Rhabditina</taxon>
        <taxon>Rhabditomorpha</taxon>
        <taxon>Strongyloidea</taxon>
        <taxon>Heterorhabditidae</taxon>
        <taxon>Heterorhabditis</taxon>
    </lineage>
</organism>
<sequence length="641" mass="70721">MPLLDYMDGAPFLPLQSPVYLNVVSLTSELLEEFPVISKILFLYQEKVVYYSVSRRDLPSLVRYLTQNLLPMSIGPELEPTSRSANQGRYLRGPSDLNIDTPLLGDDALPTVHLFTEGEDRDTEEPQRYQMMAYRNLNATVCMFTCGEVSRRLMRNIDGYLGSELSKVASQIGDLVGSQQMDLCSTSDFHYIYFNPSSLSMTSSFTEGSDSAQKPPAPPPEVNRLVCETLKGFLSEDEEFGECFAKAESDWWIILKKVLDEIEMACILVLFSIYYRNISFISKSGDWASKYRNRWTTIPSTENLEFDIVDSPYNMISDTIVYAGQRMTIYPGVTMRFAHGTGITVYGVLVVNGTMVAPVHLEGSNGRWRGIEIVRASSPSFLYYLNVSGSDLGITVKGGIPPRIDHVISDSNGIGFDLNGTSTSSEIRITKSSAVNNDNAGFRITGKAGAVIDSCLAASNRENGFRVDGAKRVTFVRSHSFSNSLHGIMLINMTTVTVDQTLISANGASGLKIFKVKGIQLNVKLLSMNISGHYYGPAVKFDDSANILLLIRKMKVHDNHNGALLFGGWLDSSQVSIESSNFSRNRGSTISITALKKGSLTIYSNSFEGNQLKEFAEKEAVIYITTMAEGSGDENLGGTRH</sequence>
<feature type="domain" description="Right handed beta helix" evidence="1">
    <location>
        <begin position="406"/>
        <end position="533"/>
    </location>
</feature>
<protein>
    <submittedName>
        <fullName evidence="5">Beta_helix domain-containing protein</fullName>
    </submittedName>
</protein>
<dbReference type="WBParaSite" id="Hba_18529">
    <property type="protein sequence ID" value="Hba_18529"/>
    <property type="gene ID" value="Hba_18529"/>
</dbReference>
<dbReference type="PANTHER" id="PTHR13056:SF0">
    <property type="entry name" value="VACUOLAR FUSION PROTEIN CCZ1 HOMOLOG-RELATED"/>
    <property type="match status" value="1"/>
</dbReference>
<dbReference type="InterPro" id="IPR013176">
    <property type="entry name" value="Ccz1"/>
</dbReference>
<dbReference type="InterPro" id="IPR012334">
    <property type="entry name" value="Pectin_lyas_fold"/>
</dbReference>
<dbReference type="Pfam" id="PF13229">
    <property type="entry name" value="Beta_helix"/>
    <property type="match status" value="1"/>
</dbReference>
<dbReference type="SUPFAM" id="SSF51126">
    <property type="entry name" value="Pectin lyase-like"/>
    <property type="match status" value="1"/>
</dbReference>
<evidence type="ECO:0000313" key="4">
    <source>
        <dbReference type="Proteomes" id="UP000095283"/>
    </source>
</evidence>
<feature type="domain" description="CCZ1/INTU second Longin" evidence="2">
    <location>
        <begin position="37"/>
        <end position="161"/>
    </location>
</feature>
<dbReference type="InterPro" id="IPR043989">
    <property type="entry name" value="CCZ1/INTU/HSP4_longin_3"/>
</dbReference>
<dbReference type="AlphaFoldDB" id="A0A1I7XLD1"/>
<accession>A0A1I7XLD1</accession>
<evidence type="ECO:0000313" key="5">
    <source>
        <dbReference type="WBParaSite" id="Hba_18529"/>
    </source>
</evidence>
<proteinExistence type="predicted"/>
<dbReference type="Proteomes" id="UP000095283">
    <property type="component" value="Unplaced"/>
</dbReference>
<dbReference type="PANTHER" id="PTHR13056">
    <property type="entry name" value="VACUOLAR FUSION PROTEIN CCZ1 HOMOLOG-RELATED"/>
    <property type="match status" value="1"/>
</dbReference>
<evidence type="ECO:0000259" key="1">
    <source>
        <dbReference type="Pfam" id="PF13229"/>
    </source>
</evidence>
<feature type="domain" description="CCZ1/INTU/HPS4 third Longin" evidence="3">
    <location>
        <begin position="186"/>
        <end position="258"/>
    </location>
</feature>
<dbReference type="Pfam" id="PF19032">
    <property type="entry name" value="Intu_longin_2"/>
    <property type="match status" value="1"/>
</dbReference>
<dbReference type="GO" id="GO:0016192">
    <property type="term" value="P:vesicle-mediated transport"/>
    <property type="evidence" value="ECO:0007669"/>
    <property type="project" value="InterPro"/>
</dbReference>
<dbReference type="InterPro" id="IPR039448">
    <property type="entry name" value="Beta_helix"/>
</dbReference>
<dbReference type="GO" id="GO:0035658">
    <property type="term" value="C:Mon1-Ccz1 complex"/>
    <property type="evidence" value="ECO:0007669"/>
    <property type="project" value="InterPro"/>
</dbReference>
<evidence type="ECO:0000259" key="2">
    <source>
        <dbReference type="Pfam" id="PF19032"/>
    </source>
</evidence>
<reference evidence="5" key="1">
    <citation type="submission" date="2016-11" db="UniProtKB">
        <authorList>
            <consortium name="WormBaseParasite"/>
        </authorList>
    </citation>
    <scope>IDENTIFICATION</scope>
</reference>
<dbReference type="InterPro" id="IPR043988">
    <property type="entry name" value="CCZ1/INTU_longin_2"/>
</dbReference>
<name>A0A1I7XLD1_HETBA</name>
<evidence type="ECO:0000259" key="3">
    <source>
        <dbReference type="Pfam" id="PF19033"/>
    </source>
</evidence>
<keyword evidence="4" id="KW-1185">Reference proteome</keyword>
<dbReference type="Gene3D" id="2.160.20.10">
    <property type="entry name" value="Single-stranded right-handed beta-helix, Pectin lyase-like"/>
    <property type="match status" value="1"/>
</dbReference>
<dbReference type="SMART" id="SM00710">
    <property type="entry name" value="PbH1"/>
    <property type="match status" value="8"/>
</dbReference>
<dbReference type="InterPro" id="IPR011050">
    <property type="entry name" value="Pectin_lyase_fold/virulence"/>
</dbReference>
<dbReference type="Pfam" id="PF19033">
    <property type="entry name" value="Intu_longin_3"/>
    <property type="match status" value="1"/>
</dbReference>